<dbReference type="InterPro" id="IPR036047">
    <property type="entry name" value="F-box-like_dom_sf"/>
</dbReference>
<dbReference type="CDD" id="cd22165">
    <property type="entry name" value="F-box_AtSKIP22-like"/>
    <property type="match status" value="1"/>
</dbReference>
<organism evidence="3 4">
    <name type="scientific">Erythranthe guttata</name>
    <name type="common">Yellow monkey flower</name>
    <name type="synonym">Mimulus guttatus</name>
    <dbReference type="NCBI Taxonomy" id="4155"/>
    <lineage>
        <taxon>Eukaryota</taxon>
        <taxon>Viridiplantae</taxon>
        <taxon>Streptophyta</taxon>
        <taxon>Embryophyta</taxon>
        <taxon>Tracheophyta</taxon>
        <taxon>Spermatophyta</taxon>
        <taxon>Magnoliopsida</taxon>
        <taxon>eudicotyledons</taxon>
        <taxon>Gunneridae</taxon>
        <taxon>Pentapetalae</taxon>
        <taxon>asterids</taxon>
        <taxon>lamiids</taxon>
        <taxon>Lamiales</taxon>
        <taxon>Phrymaceae</taxon>
        <taxon>Erythranthe</taxon>
    </lineage>
</organism>
<dbReference type="Pfam" id="PF12937">
    <property type="entry name" value="F-box-like"/>
    <property type="match status" value="1"/>
</dbReference>
<dbReference type="PANTHER" id="PTHR47602">
    <property type="entry name" value="F-BOX PROTEIN SKIP22"/>
    <property type="match status" value="1"/>
</dbReference>
<dbReference type="Gene3D" id="3.40.1000.30">
    <property type="match status" value="1"/>
</dbReference>
<feature type="domain" description="F-box" evidence="2">
    <location>
        <begin position="350"/>
        <end position="396"/>
    </location>
</feature>
<evidence type="ECO:0000256" key="1">
    <source>
        <dbReference type="SAM" id="MobiDB-lite"/>
    </source>
</evidence>
<evidence type="ECO:0000313" key="3">
    <source>
        <dbReference type="EMBL" id="EYU37551.1"/>
    </source>
</evidence>
<dbReference type="EMBL" id="KI630513">
    <property type="protein sequence ID" value="EYU37551.1"/>
    <property type="molecule type" value="Genomic_DNA"/>
</dbReference>
<proteinExistence type="predicted"/>
<reference evidence="3 4" key="1">
    <citation type="journal article" date="2013" name="Proc. Natl. Acad. Sci. U.S.A.">
        <title>Fine-scale variation in meiotic recombination in Mimulus inferred from population shotgun sequencing.</title>
        <authorList>
            <person name="Hellsten U."/>
            <person name="Wright K.M."/>
            <person name="Jenkins J."/>
            <person name="Shu S."/>
            <person name="Yuan Y."/>
            <person name="Wessler S.R."/>
            <person name="Schmutz J."/>
            <person name="Willis J.H."/>
            <person name="Rokhsar D.S."/>
        </authorList>
    </citation>
    <scope>NUCLEOTIDE SEQUENCE [LARGE SCALE GENOMIC DNA]</scope>
    <source>
        <strain evidence="4">cv. DUN x IM62</strain>
    </source>
</reference>
<evidence type="ECO:0000259" key="2">
    <source>
        <dbReference type="PROSITE" id="PS50181"/>
    </source>
</evidence>
<evidence type="ECO:0000313" key="4">
    <source>
        <dbReference type="Proteomes" id="UP000030748"/>
    </source>
</evidence>
<dbReference type="Proteomes" id="UP000030748">
    <property type="component" value="Unassembled WGS sequence"/>
</dbReference>
<feature type="compositionally biased region" description="Basic and acidic residues" evidence="1">
    <location>
        <begin position="158"/>
        <end position="190"/>
    </location>
</feature>
<gene>
    <name evidence="3" type="ORF">MIMGU_mgv1a005787mg</name>
</gene>
<protein>
    <recommendedName>
        <fullName evidence="2">F-box domain-containing protein</fullName>
    </recommendedName>
</protein>
<name>A0A022RBC2_ERYGU</name>
<dbReference type="PROSITE" id="PS50181">
    <property type="entry name" value="FBOX"/>
    <property type="match status" value="1"/>
</dbReference>
<feature type="compositionally biased region" description="Basic and acidic residues" evidence="1">
    <location>
        <begin position="197"/>
        <end position="292"/>
    </location>
</feature>
<feature type="region of interest" description="Disordered" evidence="1">
    <location>
        <begin position="158"/>
        <end position="292"/>
    </location>
</feature>
<dbReference type="SUPFAM" id="SSF81383">
    <property type="entry name" value="F-box domain"/>
    <property type="match status" value="1"/>
</dbReference>
<dbReference type="Gene3D" id="1.20.1280.50">
    <property type="match status" value="1"/>
</dbReference>
<dbReference type="InterPro" id="IPR001810">
    <property type="entry name" value="F-box_dom"/>
</dbReference>
<dbReference type="PANTHER" id="PTHR47602:SF2">
    <property type="entry name" value="F-BOX PROTEIN SKIP22"/>
    <property type="match status" value="1"/>
</dbReference>
<keyword evidence="4" id="KW-1185">Reference proteome</keyword>
<dbReference type="AlphaFoldDB" id="A0A022RBC2"/>
<accession>A0A022RBC2</accession>
<sequence length="470" mass="53422">MSTDGQNTDRANLVSRKRKTLDCDSTMAKIASASVGHDDGSDATDKSFSVPGFLREFLMEEFGGDGGGSRHRKLMVIATHTIMLECGFLGFDEKSNAVVNGFRPPRDWPPSGDPFAMSLFYTLPESNNRPRDGESVKNVVLEFESSGEFITVSGRLDIKPGMKDTDMVESEKKDTDLVESKTESEKKDTDMVESETESGKKDTNMVESEKEWEMVESEKESEKKDTDLVKSEKEWEKKDTNMGESDKEWEMVESEKESEKKDIDLVESGKESEKKDTDMVESGKESEKKDTYSVRMKEDQLIPFANIVIENKIGGIDKRTSPGKEVFTFWRTIKDDLAVPLSMDLRYGSSNYFMRLSTKLKLKILESLSVADLANVGSVCHELKCLASSDKLWKSKYEDEFDDNKKDARVSWKMAYRMARYGLSNAELAFGVVAPYELQPYPYPFVVPSDTNAERDMILRAQTYDRRRRR</sequence>
<dbReference type="PhylomeDB" id="A0A022RBC2"/>